<evidence type="ECO:0000313" key="4">
    <source>
        <dbReference type="Proteomes" id="UP001347796"/>
    </source>
</evidence>
<feature type="signal peptide" evidence="2">
    <location>
        <begin position="1"/>
        <end position="24"/>
    </location>
</feature>
<keyword evidence="1" id="KW-0472">Membrane</keyword>
<accession>A0AAN8JET4</accession>
<keyword evidence="4" id="KW-1185">Reference proteome</keyword>
<keyword evidence="1" id="KW-1133">Transmembrane helix</keyword>
<name>A0AAN8JET4_PATCE</name>
<organism evidence="3 4">
    <name type="scientific">Patella caerulea</name>
    <name type="common">Rayed Mediterranean limpet</name>
    <dbReference type="NCBI Taxonomy" id="87958"/>
    <lineage>
        <taxon>Eukaryota</taxon>
        <taxon>Metazoa</taxon>
        <taxon>Spiralia</taxon>
        <taxon>Lophotrochozoa</taxon>
        <taxon>Mollusca</taxon>
        <taxon>Gastropoda</taxon>
        <taxon>Patellogastropoda</taxon>
        <taxon>Patelloidea</taxon>
        <taxon>Patellidae</taxon>
        <taxon>Patella</taxon>
    </lineage>
</organism>
<feature type="transmembrane region" description="Helical" evidence="1">
    <location>
        <begin position="340"/>
        <end position="363"/>
    </location>
</feature>
<evidence type="ECO:0000256" key="1">
    <source>
        <dbReference type="SAM" id="Phobius"/>
    </source>
</evidence>
<dbReference type="EMBL" id="JAZGQO010000010">
    <property type="protein sequence ID" value="KAK6175585.1"/>
    <property type="molecule type" value="Genomic_DNA"/>
</dbReference>
<proteinExistence type="predicted"/>
<keyword evidence="2" id="KW-0732">Signal</keyword>
<feature type="chain" id="PRO_5042971760" evidence="2">
    <location>
        <begin position="25"/>
        <end position="365"/>
    </location>
</feature>
<dbReference type="Proteomes" id="UP001347796">
    <property type="component" value="Unassembled WGS sequence"/>
</dbReference>
<gene>
    <name evidence="3" type="ORF">SNE40_014015</name>
</gene>
<evidence type="ECO:0000256" key="2">
    <source>
        <dbReference type="SAM" id="SignalP"/>
    </source>
</evidence>
<keyword evidence="1" id="KW-0812">Transmembrane</keyword>
<reference evidence="3 4" key="1">
    <citation type="submission" date="2024-01" db="EMBL/GenBank/DDBJ databases">
        <title>The genome of the rayed Mediterranean limpet Patella caerulea (Linnaeus, 1758).</title>
        <authorList>
            <person name="Anh-Thu Weber A."/>
            <person name="Halstead-Nussloch G."/>
        </authorList>
    </citation>
    <scope>NUCLEOTIDE SEQUENCE [LARGE SCALE GENOMIC DNA]</scope>
    <source>
        <strain evidence="3">AATW-2023a</strain>
        <tissue evidence="3">Whole specimen</tissue>
    </source>
</reference>
<comment type="caution">
    <text evidence="3">The sequence shown here is derived from an EMBL/GenBank/DDBJ whole genome shotgun (WGS) entry which is preliminary data.</text>
</comment>
<protein>
    <submittedName>
        <fullName evidence="3">Uncharacterized protein</fullName>
    </submittedName>
</protein>
<dbReference type="AlphaFoldDB" id="A0AAN8JET4"/>
<evidence type="ECO:0000313" key="3">
    <source>
        <dbReference type="EMBL" id="KAK6175585.1"/>
    </source>
</evidence>
<sequence length="365" mass="41228">MASHFLTVLLSLSVVCSLVDIIAGQQAGNSQCQQTFLNNAMKCVQNGSINYNHLTYMTSNGTRGQPPTEGTEAFKARACLSRPTIDACGQMIAATMVNSTMCMNQLEQKQIMLQAASIFGEFDRVCAHPCRYTLMDEFRQCFSYSLNSGMNSQTFLTDASIGRGGIIGMTREQVYQFCPNRQSLMSCMKNKMNMCPDGVYVLQKMNIDIRALEKGLDLLCAHPNVYLAGLPCFTDPTPEVRVCFQNMDMKITQINMLRQQQQLTDQQNYMQMCNVRLEQMECEMGAWRRRQQAPCDNAILGLRNELECKLLPEHCLSMFPSQVQQHCSPMNFYIQERVHYAGATATTVTVSTLITMIIFAIYFME</sequence>